<dbReference type="EMBL" id="JAIFTH010001003">
    <property type="protein sequence ID" value="KAG9508759.1"/>
    <property type="molecule type" value="Genomic_DNA"/>
</dbReference>
<evidence type="ECO:0000259" key="8">
    <source>
        <dbReference type="Pfam" id="PF03522"/>
    </source>
</evidence>
<reference evidence="11 12" key="1">
    <citation type="submission" date="2020-10" db="EMBL/GenBank/DDBJ databases">
        <authorList>
            <person name="Klimov P.B."/>
            <person name="Dyachkov S.M."/>
            <person name="Chetverikov P.E."/>
        </authorList>
    </citation>
    <scope>NUCLEOTIDE SEQUENCE [LARGE SCALE GENOMIC DNA]</scope>
    <source>
        <strain evidence="11">BMOC 18-1129-001#AD2665</strain>
        <tissue evidence="11">Entire mites</tissue>
    </source>
</reference>
<dbReference type="InterPro" id="IPR032403">
    <property type="entry name" value="Exo84_C"/>
</dbReference>
<evidence type="ECO:0000256" key="1">
    <source>
        <dbReference type="ARBA" id="ARBA00004141"/>
    </source>
</evidence>
<dbReference type="SUPFAM" id="SSF74788">
    <property type="entry name" value="Cullin repeat-like"/>
    <property type="match status" value="1"/>
</dbReference>
<feature type="region of interest" description="Disordered" evidence="5">
    <location>
        <begin position="926"/>
        <end position="951"/>
    </location>
</feature>
<dbReference type="Pfam" id="PF12157">
    <property type="entry name" value="DUF3591"/>
    <property type="match status" value="1"/>
</dbReference>
<dbReference type="Gene3D" id="1.20.58.1210">
    <property type="entry name" value="Exo84p, N-terminal helical domain"/>
    <property type="match status" value="1"/>
</dbReference>
<feature type="transmembrane region" description="Helical" evidence="6">
    <location>
        <begin position="1109"/>
        <end position="1131"/>
    </location>
</feature>
<evidence type="ECO:0000313" key="12">
    <source>
        <dbReference type="Proteomes" id="UP000825002"/>
    </source>
</evidence>
<comment type="caution">
    <text evidence="11">The sequence shown here is derived from an EMBL/GenBank/DDBJ whole genome shotgun (WGS) entry which is preliminary data.</text>
</comment>
<feature type="transmembrane region" description="Helical" evidence="6">
    <location>
        <begin position="1295"/>
        <end position="1313"/>
    </location>
</feature>
<feature type="transmembrane region" description="Helical" evidence="6">
    <location>
        <begin position="1075"/>
        <end position="1097"/>
    </location>
</feature>
<organism evidence="11 12">
    <name type="scientific">Fragariocoptes setiger</name>
    <dbReference type="NCBI Taxonomy" id="1670756"/>
    <lineage>
        <taxon>Eukaryota</taxon>
        <taxon>Metazoa</taxon>
        <taxon>Ecdysozoa</taxon>
        <taxon>Arthropoda</taxon>
        <taxon>Chelicerata</taxon>
        <taxon>Arachnida</taxon>
        <taxon>Acari</taxon>
        <taxon>Acariformes</taxon>
        <taxon>Trombidiformes</taxon>
        <taxon>Prostigmata</taxon>
        <taxon>Eupodina</taxon>
        <taxon>Eriophyoidea</taxon>
        <taxon>Phytoptidae</taxon>
        <taxon>Fragariocoptes</taxon>
    </lineage>
</organism>
<evidence type="ECO:0000256" key="3">
    <source>
        <dbReference type="ARBA" id="ARBA00022989"/>
    </source>
</evidence>
<evidence type="ECO:0000313" key="11">
    <source>
        <dbReference type="EMBL" id="KAG9508759.1"/>
    </source>
</evidence>
<evidence type="ECO:0000259" key="9">
    <source>
        <dbReference type="Pfam" id="PF12157"/>
    </source>
</evidence>
<evidence type="ECO:0000259" key="10">
    <source>
        <dbReference type="Pfam" id="PF16528"/>
    </source>
</evidence>
<dbReference type="PANTHER" id="PTHR11827:SF72">
    <property type="entry name" value="GH08340P"/>
    <property type="match status" value="1"/>
</dbReference>
<dbReference type="InterPro" id="IPR004842">
    <property type="entry name" value="SLC12A_fam"/>
</dbReference>
<feature type="domain" description="Exocyst component Exo84 C-terminal" evidence="10">
    <location>
        <begin position="121"/>
        <end position="291"/>
    </location>
</feature>
<protein>
    <submittedName>
        <fullName evidence="11">Solute carrier family 12 member 9</fullName>
    </submittedName>
</protein>
<dbReference type="InterPro" id="IPR004841">
    <property type="entry name" value="AA-permease/SLC12A_dom"/>
</dbReference>
<dbReference type="InterPro" id="IPR022591">
    <property type="entry name" value="TAF1_HAT_dom"/>
</dbReference>
<keyword evidence="3 6" id="KW-1133">Transmembrane helix</keyword>
<gene>
    <name evidence="11" type="primary">slc12a9</name>
    <name evidence="11" type="ORF">GZH46_02739</name>
</gene>
<dbReference type="Pfam" id="PF00324">
    <property type="entry name" value="AA_permease"/>
    <property type="match status" value="1"/>
</dbReference>
<name>A0ABQ7S5R0_9ACAR</name>
<feature type="transmembrane region" description="Helical" evidence="6">
    <location>
        <begin position="1197"/>
        <end position="1216"/>
    </location>
</feature>
<evidence type="ECO:0000256" key="4">
    <source>
        <dbReference type="ARBA" id="ARBA00023136"/>
    </source>
</evidence>
<evidence type="ECO:0000256" key="5">
    <source>
        <dbReference type="SAM" id="MobiDB-lite"/>
    </source>
</evidence>
<dbReference type="InterPro" id="IPR016159">
    <property type="entry name" value="Cullin_repeat-like_dom_sf"/>
</dbReference>
<feature type="transmembrane region" description="Helical" evidence="6">
    <location>
        <begin position="1350"/>
        <end position="1367"/>
    </location>
</feature>
<dbReference type="Gene3D" id="1.20.1740.10">
    <property type="entry name" value="Amino acid/polyamine transporter I"/>
    <property type="match status" value="1"/>
</dbReference>
<dbReference type="Pfam" id="PF03522">
    <property type="entry name" value="SLC12"/>
    <property type="match status" value="1"/>
</dbReference>
<sequence length="1759" mass="199738">MDELKEYREVVFGKPKPSVDLEYLQSIKSRLEEMASMTSAKLKNSVYQDYSLFLYSAKEISSLNNEMYKLKNLMIEQQAALNQLLNISTTFQVSPINRPVSTPCNEVGIIDEDEAETLPAWLLEAPEELEVFIAQRNFPEAVNLTLKVIEHIKGSEGFMETDLKFEIDRRTQELIEAICGELQPAPDRFLQEGPRPKRTSTSLRLLIKLKKASLATRLFLDQRSAFLEFVLDKHRLDATTSKEKLIQFFFKNVFETCNEFKDVFGLEQEKPFYACLFTWTTYEMEKFLRRIPSTTVSNIGYRYLQNYIKEHNEMENDMRRFLEDTITEEDEEQEWNISNDLLYSRPDGLEVNCRVLPGANNDEIADSANYKENRPVLKHSRLALELYKPYYATYISEHKLLQHHRPRLRKLSQGDIADTQQHGVKCLERYRKKCFLNLRRRILNCIKNGATREDLIRNYYLLVSPKSLDPKKGDIMLFEYSEQYPALLSGVGMASFLKEYIGQEKCKNPPPRGLPMKKKTIQQSGPFRVQVPQDATKTQQPFLTPLKPGQKVSVIENNLFRAPVFSHKMTPSDFIVLRSRNSYYLTIVDTIYLVGQQLPLTEVPAPGSGLAKRIDKDLFDAFVLRNFKKFGDRGIPKSVLTKAFPSLTTKNLNRRMEKISTIKEVKSYYHDDHEIRFVLKRDDIGLTDESEIRRLLTPEMYCLRHSMLEGLQRLKESGYGNSRLVPNDESPDGVQGLEDEVKAAPWNTTRAAVAAHNDKFFLDLSSHSIDPTGPAREGYSYVKLTKLCATGPQKSLTPDLGGFRPEPTIQSTPKSKPKKLKQPPQTNTPADRIKQKKSQTIRERLEQLTTYRNECQRIFDTQLNILASDEIISSDESGIDDEDSINQMTTDLNRMINHGKSVDEINFEKEEAERLDLLVSLNDTVRSGSCQRPEPSGLENGRYAERTTSDETRGAGELVLTIYRTFEFDGNEYERTETVRDQAVIKKYLEEKKNDTQAANGHQSLLSKSISSSPILPSRQSPVEANPTSPLMNVSGEQQHLAHSQAYSTMELDSAYPVIMPDEGRSRKLDTFTGVFTPVCLSMFSAILFLRLGYILGNAGLLETLAQLLLAYIILVFTILSVSAISTNGAIEGGGIYFMSSRVLGPEFGGSIGTLFYVANVVSSGLYLSGCVEGLVNNFGPSGSVASFLPASGYFPLIYASILNLFNLFVCLVGAAMFARTTLVMFAIVMCVTFSVMLSLMFEPDQMISVPKENTYIIKHNVTSLHFTGLSWNTLKSNMDSSFGIDYTTEQQTSFATIFGVCFTGVTGVLAGANISGDLKNPSKAIPLGTISGMIGAMSMMFVIHTLYSSIVVTSWLLLMIAIHVLSPPVRWGDITQALIFHQVRKYLLLLDLRKEHVKFWRPRILLMVSNPRSCIPLIGFVNDIKKSGLFVIGHVKIGSIDDYKVDPIDELYHMWLKWLDCFELKAFIEITLASNVREGMHHMARIAGLGAMKLNTIMFGFYDDVPPVDFFEDDPKYSQVKEFYESGGDFFHPIRSNERLSRTEYVAMIIDSCLKLRKNVCIGCHFQYLDKNKIVSGTDNYYLDIWPVNFFNPRYQSVDNSAFLLMQLACILNMVSGWKRSTSIRIFICGTRSNQQHLLTQWQKMSQDLRIEASINIVVWDDILRTLDDGLEETECPKATSSSIVTEDYKLSLTYLNSINNLIKEHSHRTAVTFLYLPTPPTEVEHHDKYLRDLETMTNGFPPTLLVHGDGQVISTTI</sequence>
<feature type="domain" description="Amino acid permease/ SLC12A" evidence="7">
    <location>
        <begin position="1080"/>
        <end position="1335"/>
    </location>
</feature>
<comment type="subcellular location">
    <subcellularLocation>
        <location evidence="1">Membrane</location>
        <topology evidence="1">Multi-pass membrane protein</topology>
    </subcellularLocation>
</comment>
<keyword evidence="2 6" id="KW-0812">Transmembrane</keyword>
<feature type="region of interest" description="Disordered" evidence="5">
    <location>
        <begin position="795"/>
        <end position="838"/>
    </location>
</feature>
<feature type="compositionally biased region" description="Basic and acidic residues" evidence="5">
    <location>
        <begin position="942"/>
        <end position="951"/>
    </location>
</feature>
<feature type="domain" description="Transcription initiation factor TFIID subunit 1 histone acetyltransferase" evidence="9">
    <location>
        <begin position="376"/>
        <end position="863"/>
    </location>
</feature>
<proteinExistence type="predicted"/>
<dbReference type="PANTHER" id="PTHR11827">
    <property type="entry name" value="SOLUTE CARRIER FAMILY 12, CATION COTRANSPORTERS"/>
    <property type="match status" value="1"/>
</dbReference>
<dbReference type="Proteomes" id="UP000825002">
    <property type="component" value="Unassembled WGS sequence"/>
</dbReference>
<accession>A0ABQ7S5R0</accession>
<keyword evidence="4 6" id="KW-0472">Membrane</keyword>
<keyword evidence="12" id="KW-1185">Reference proteome</keyword>
<feature type="transmembrane region" description="Helical" evidence="6">
    <location>
        <begin position="1223"/>
        <end position="1242"/>
    </location>
</feature>
<evidence type="ECO:0000259" key="7">
    <source>
        <dbReference type="Pfam" id="PF00324"/>
    </source>
</evidence>
<feature type="domain" description="SLC12A transporter C-terminal" evidence="8">
    <location>
        <begin position="1418"/>
        <end position="1505"/>
    </location>
</feature>
<evidence type="ECO:0000256" key="6">
    <source>
        <dbReference type="SAM" id="Phobius"/>
    </source>
</evidence>
<dbReference type="InterPro" id="IPR042561">
    <property type="entry name" value="Exo84_C_1"/>
</dbReference>
<dbReference type="Pfam" id="PF08700">
    <property type="entry name" value="VPS51_Exo84_N"/>
    <property type="match status" value="1"/>
</dbReference>
<dbReference type="Pfam" id="PF16528">
    <property type="entry name" value="Exo84_C"/>
    <property type="match status" value="1"/>
</dbReference>
<evidence type="ECO:0000256" key="2">
    <source>
        <dbReference type="ARBA" id="ARBA00022692"/>
    </source>
</evidence>
<dbReference type="InterPro" id="IPR018491">
    <property type="entry name" value="SLC12_C"/>
</dbReference>